<keyword evidence="1" id="KW-0805">Transcription regulation</keyword>
<dbReference type="InterPro" id="IPR009057">
    <property type="entry name" value="Homeodomain-like_sf"/>
</dbReference>
<dbReference type="PANTHER" id="PTHR43436">
    <property type="entry name" value="ARAC-FAMILY TRANSCRIPTIONAL REGULATOR"/>
    <property type="match status" value="1"/>
</dbReference>
<evidence type="ECO:0000256" key="1">
    <source>
        <dbReference type="ARBA" id="ARBA00023015"/>
    </source>
</evidence>
<dbReference type="SUPFAM" id="SSF46689">
    <property type="entry name" value="Homeodomain-like"/>
    <property type="match status" value="2"/>
</dbReference>
<reference evidence="4" key="1">
    <citation type="submission" date="2022-01" db="EMBL/GenBank/DDBJ databases">
        <title>Neisseria sp. ZJ104.</title>
        <authorList>
            <person name="Yang C."/>
        </authorList>
    </citation>
    <scope>NUCLEOTIDE SEQUENCE</scope>
    <source>
        <strain evidence="4">ZJ104</strain>
    </source>
</reference>
<keyword evidence="2" id="KW-0804">Transcription</keyword>
<proteinExistence type="predicted"/>
<name>A0AAW5AN72_9NEIS</name>
<protein>
    <submittedName>
        <fullName evidence="4">AraC family transcriptional regulator</fullName>
    </submittedName>
</protein>
<dbReference type="SMART" id="SM00342">
    <property type="entry name" value="HTH_ARAC"/>
    <property type="match status" value="1"/>
</dbReference>
<evidence type="ECO:0000259" key="3">
    <source>
        <dbReference type="PROSITE" id="PS01124"/>
    </source>
</evidence>
<gene>
    <name evidence="4" type="ORF">L4H06_06705</name>
</gene>
<sequence>MWRIIGEFLLYYLPKTSRLLPNLINRVIEMNNDKLRQLAELIEDLTRKEGCFLTTDIPTLSLCRRNHTTQPMPCIYPLSLFLVVQGSQHLNFGDSVLQIEQGQTALTTMDLPVVSNVLNASQHTPYLSLRIELDAMMLRELDEQIAWQPKMSSLSDTLSVFPADEELLDALIRLVKLLKTPNLQPHLLPLIEREIAVRLLSSDHHAMLKRVLTQGTIEQKVAKVIAYFNEHYTEKIEMDKLAEMVFISPSSLRQHFRKITGTSPLQYQKQLRLQNARRLMFKENKDATTASLAVGYESPNQFNREYARFFGEPPHRDIQRLRNNEMQFGRIV</sequence>
<dbReference type="Pfam" id="PF06719">
    <property type="entry name" value="AraC_N"/>
    <property type="match status" value="1"/>
</dbReference>
<dbReference type="PANTHER" id="PTHR43436:SF1">
    <property type="entry name" value="TRANSCRIPTIONAL REGULATORY PROTEIN"/>
    <property type="match status" value="1"/>
</dbReference>
<accession>A0AAW5AN72</accession>
<dbReference type="EMBL" id="JAKKDL010000006">
    <property type="protein sequence ID" value="MCF7529911.1"/>
    <property type="molecule type" value="Genomic_DNA"/>
</dbReference>
<comment type="caution">
    <text evidence="4">The sequence shown here is derived from an EMBL/GenBank/DDBJ whole genome shotgun (WGS) entry which is preliminary data.</text>
</comment>
<dbReference type="GO" id="GO:0043565">
    <property type="term" value="F:sequence-specific DNA binding"/>
    <property type="evidence" value="ECO:0007669"/>
    <property type="project" value="InterPro"/>
</dbReference>
<dbReference type="InterPro" id="IPR009594">
    <property type="entry name" value="Tscrpt_reg_HTH_AraC_N"/>
</dbReference>
<dbReference type="InterPro" id="IPR018060">
    <property type="entry name" value="HTH_AraC"/>
</dbReference>
<organism evidence="4 5">
    <name type="scientific">Neisseria lisongii</name>
    <dbReference type="NCBI Taxonomy" id="2912188"/>
    <lineage>
        <taxon>Bacteria</taxon>
        <taxon>Pseudomonadati</taxon>
        <taxon>Pseudomonadota</taxon>
        <taxon>Betaproteobacteria</taxon>
        <taxon>Neisseriales</taxon>
        <taxon>Neisseriaceae</taxon>
        <taxon>Neisseria</taxon>
    </lineage>
</organism>
<dbReference type="Pfam" id="PF12833">
    <property type="entry name" value="HTH_18"/>
    <property type="match status" value="1"/>
</dbReference>
<dbReference type="GO" id="GO:0003700">
    <property type="term" value="F:DNA-binding transcription factor activity"/>
    <property type="evidence" value="ECO:0007669"/>
    <property type="project" value="InterPro"/>
</dbReference>
<evidence type="ECO:0000313" key="4">
    <source>
        <dbReference type="EMBL" id="MCF7529911.1"/>
    </source>
</evidence>
<feature type="domain" description="HTH araC/xylS-type" evidence="3">
    <location>
        <begin position="222"/>
        <end position="320"/>
    </location>
</feature>
<dbReference type="Proteomes" id="UP001201397">
    <property type="component" value="Unassembled WGS sequence"/>
</dbReference>
<evidence type="ECO:0000313" key="5">
    <source>
        <dbReference type="Proteomes" id="UP001201397"/>
    </source>
</evidence>
<dbReference type="PROSITE" id="PS01124">
    <property type="entry name" value="HTH_ARAC_FAMILY_2"/>
    <property type="match status" value="1"/>
</dbReference>
<dbReference type="RefSeq" id="WP_237092876.1">
    <property type="nucleotide sequence ID" value="NZ_JAKKDL010000006.1"/>
</dbReference>
<dbReference type="Gene3D" id="1.10.10.60">
    <property type="entry name" value="Homeodomain-like"/>
    <property type="match status" value="1"/>
</dbReference>
<evidence type="ECO:0000256" key="2">
    <source>
        <dbReference type="ARBA" id="ARBA00023163"/>
    </source>
</evidence>
<dbReference type="AlphaFoldDB" id="A0AAW5AN72"/>